<gene>
    <name evidence="2" type="ORF">GCG54_00010325</name>
</gene>
<dbReference type="AlphaFoldDB" id="A0A8H4CC61"/>
<protein>
    <submittedName>
        <fullName evidence="2">Vegetative incompatibility protein HET-E-1</fullName>
    </submittedName>
</protein>
<dbReference type="PANTHER" id="PTHR10622:SF10">
    <property type="entry name" value="HET DOMAIN-CONTAINING PROTEIN"/>
    <property type="match status" value="1"/>
</dbReference>
<evidence type="ECO:0000313" key="3">
    <source>
        <dbReference type="Proteomes" id="UP000613401"/>
    </source>
</evidence>
<proteinExistence type="predicted"/>
<dbReference type="EMBL" id="WVTB01000071">
    <property type="protein sequence ID" value="KAF3801046.1"/>
    <property type="molecule type" value="Genomic_DNA"/>
</dbReference>
<reference evidence="2" key="1">
    <citation type="journal article" date="2020" name="Phytopathology">
        <title>Genome sequence and comparative analysis of Colletotrichum gloeosporioides isolated from Liriodendron leaves.</title>
        <authorList>
            <person name="Fu F.F."/>
            <person name="Hao Z."/>
            <person name="Wang P."/>
            <person name="Lu Y."/>
            <person name="Xue L.J."/>
            <person name="Wei G."/>
            <person name="Tian Y."/>
            <person name="Baishi H."/>
            <person name="Xu H."/>
            <person name="Shi J."/>
            <person name="Cheng T."/>
            <person name="Wang G."/>
            <person name="Yi Y."/>
            <person name="Chen J."/>
        </authorList>
    </citation>
    <scope>NUCLEOTIDE SEQUENCE</scope>
    <source>
        <strain evidence="2">Lc1</strain>
    </source>
</reference>
<evidence type="ECO:0000313" key="2">
    <source>
        <dbReference type="EMBL" id="KAF3801046.1"/>
    </source>
</evidence>
<dbReference type="InterPro" id="IPR010730">
    <property type="entry name" value="HET"/>
</dbReference>
<name>A0A8H4CC61_COLGL</name>
<feature type="domain" description="Heterokaryon incompatibility" evidence="1">
    <location>
        <begin position="22"/>
        <end position="107"/>
    </location>
</feature>
<keyword evidence="3" id="KW-1185">Reference proteome</keyword>
<accession>A0A8H4CC61</accession>
<evidence type="ECO:0000259" key="1">
    <source>
        <dbReference type="Pfam" id="PF06985"/>
    </source>
</evidence>
<reference evidence="2" key="2">
    <citation type="submission" date="2020-03" db="EMBL/GenBank/DDBJ databases">
        <authorList>
            <person name="Fu F.-F."/>
            <person name="Chen J."/>
        </authorList>
    </citation>
    <scope>NUCLEOTIDE SEQUENCE</scope>
    <source>
        <strain evidence="2">Lc1</strain>
    </source>
</reference>
<organism evidence="2 3">
    <name type="scientific">Colletotrichum gloeosporioides</name>
    <name type="common">Anthracnose fungus</name>
    <name type="synonym">Glomerella cingulata</name>
    <dbReference type="NCBI Taxonomy" id="474922"/>
    <lineage>
        <taxon>Eukaryota</taxon>
        <taxon>Fungi</taxon>
        <taxon>Dikarya</taxon>
        <taxon>Ascomycota</taxon>
        <taxon>Pezizomycotina</taxon>
        <taxon>Sordariomycetes</taxon>
        <taxon>Hypocreomycetidae</taxon>
        <taxon>Glomerellales</taxon>
        <taxon>Glomerellaceae</taxon>
        <taxon>Colletotrichum</taxon>
        <taxon>Colletotrichum gloeosporioides species complex</taxon>
    </lineage>
</organism>
<dbReference type="GeneID" id="69017453"/>
<comment type="caution">
    <text evidence="2">The sequence shown here is derived from an EMBL/GenBank/DDBJ whole genome shotgun (WGS) entry which is preliminary data.</text>
</comment>
<dbReference type="Pfam" id="PF06985">
    <property type="entry name" value="HET"/>
    <property type="match status" value="1"/>
</dbReference>
<dbReference type="PANTHER" id="PTHR10622">
    <property type="entry name" value="HET DOMAIN-CONTAINING PROTEIN"/>
    <property type="match status" value="1"/>
</dbReference>
<sequence>MRLLSTTDLQLRCVSHNAIYPYTILSHTWGDEEVTHQEMSYPTDEVRSRAGFRKILRCAEISREMGYDYTWVDTCCIDKSSSAELSEAINSMFAWYRDSGICLAHLEDFYGDHISQATAENRWFTRGWTLQELIAPKNVCFYSASWSEIGRKPNNILDLLRITKIDAAVLDMGELDNISVAEKMRWLARRNTTKPEDMAYCMLGIFNVNMPLIYGEGEKAFKRLQEEIMRSSDDVSILLWKAQENNSFTYRGALARKAIEFAQSTAPSTPLYLLDEPFSLANKGLRITAKLSKLNDVLASPNSLIPDPKHIVNDVYRDSLFCLSFCQKKSQTILPVSTANTIILRKLKSKQNHYARAYPGSLFTLFPNGALKQARKDVQEETFLIMDRLPLSDYNTVLACKRFAVTVRKGLTFLNGNYPIQKLRVFEPDEIASPSHSVKDAHLLEAVYGASCFPSLSTANQPKYLVLRYDERSSILHSHFFDSQSLEAVRARDDVSADGFMTLLEDAETKVAGYYVGGASLQLPDQADGRFRLGGRDIHFVIHRRQTDEGVVLQLEVSMYEDSS</sequence>
<dbReference type="RefSeq" id="XP_045260205.1">
    <property type="nucleotide sequence ID" value="XM_045410250.1"/>
</dbReference>
<dbReference type="Proteomes" id="UP000613401">
    <property type="component" value="Unassembled WGS sequence"/>
</dbReference>